<dbReference type="EMBL" id="JBHTJP010000035">
    <property type="protein sequence ID" value="MFD0977836.1"/>
    <property type="molecule type" value="Genomic_DNA"/>
</dbReference>
<dbReference type="PROSITE" id="PS51186">
    <property type="entry name" value="GNAT"/>
    <property type="match status" value="1"/>
</dbReference>
<dbReference type="RefSeq" id="WP_380740438.1">
    <property type="nucleotide sequence ID" value="NZ_JBHTJP010000035.1"/>
</dbReference>
<dbReference type="Gene3D" id="3.40.630.30">
    <property type="match status" value="1"/>
</dbReference>
<dbReference type="PANTHER" id="PTHR43792">
    <property type="entry name" value="GNAT FAMILY, PUTATIVE (AFU_ORTHOLOGUE AFUA_3G00765)-RELATED-RELATED"/>
    <property type="match status" value="1"/>
</dbReference>
<comment type="caution">
    <text evidence="2">The sequence shown here is derived from an EMBL/GenBank/DDBJ whole genome shotgun (WGS) entry which is preliminary data.</text>
</comment>
<dbReference type="SUPFAM" id="SSF55729">
    <property type="entry name" value="Acyl-CoA N-acyltransferases (Nat)"/>
    <property type="match status" value="1"/>
</dbReference>
<dbReference type="Pfam" id="PF13302">
    <property type="entry name" value="Acetyltransf_3"/>
    <property type="match status" value="1"/>
</dbReference>
<feature type="domain" description="N-acetyltransferase" evidence="1">
    <location>
        <begin position="18"/>
        <end position="174"/>
    </location>
</feature>
<name>A0ABW3IIP4_9FLAO</name>
<keyword evidence="2" id="KW-0808">Transferase</keyword>
<organism evidence="2 3">
    <name type="scientific">Salinimicrobium gaetbulicola</name>
    <dbReference type="NCBI Taxonomy" id="999702"/>
    <lineage>
        <taxon>Bacteria</taxon>
        <taxon>Pseudomonadati</taxon>
        <taxon>Bacteroidota</taxon>
        <taxon>Flavobacteriia</taxon>
        <taxon>Flavobacteriales</taxon>
        <taxon>Flavobacteriaceae</taxon>
        <taxon>Salinimicrobium</taxon>
    </lineage>
</organism>
<dbReference type="Proteomes" id="UP001597100">
    <property type="component" value="Unassembled WGS sequence"/>
</dbReference>
<dbReference type="GO" id="GO:0016746">
    <property type="term" value="F:acyltransferase activity"/>
    <property type="evidence" value="ECO:0007669"/>
    <property type="project" value="UniProtKB-KW"/>
</dbReference>
<dbReference type="InterPro" id="IPR051531">
    <property type="entry name" value="N-acetyltransferase"/>
</dbReference>
<evidence type="ECO:0000313" key="2">
    <source>
        <dbReference type="EMBL" id="MFD0977836.1"/>
    </source>
</evidence>
<keyword evidence="2" id="KW-0012">Acyltransferase</keyword>
<proteinExistence type="predicted"/>
<dbReference type="PANTHER" id="PTHR43792:SF1">
    <property type="entry name" value="N-ACETYLTRANSFERASE DOMAIN-CONTAINING PROTEIN"/>
    <property type="match status" value="1"/>
</dbReference>
<gene>
    <name evidence="2" type="ORF">ACFQ1G_13645</name>
</gene>
<protein>
    <submittedName>
        <fullName evidence="2">GNAT family N-acetyltransferase</fullName>
        <ecNumber evidence="2">2.3.-.-</ecNumber>
    </submittedName>
</protein>
<accession>A0ABW3IIP4</accession>
<dbReference type="EC" id="2.3.-.-" evidence="2"/>
<keyword evidence="3" id="KW-1185">Reference proteome</keyword>
<dbReference type="CDD" id="cd04301">
    <property type="entry name" value="NAT_SF"/>
    <property type="match status" value="1"/>
</dbReference>
<evidence type="ECO:0000313" key="3">
    <source>
        <dbReference type="Proteomes" id="UP001597100"/>
    </source>
</evidence>
<dbReference type="InterPro" id="IPR000182">
    <property type="entry name" value="GNAT_dom"/>
</dbReference>
<evidence type="ECO:0000259" key="1">
    <source>
        <dbReference type="PROSITE" id="PS51186"/>
    </source>
</evidence>
<sequence>MINKTFFKEFPVLETNRLILRKFTLEDAKEVQSMRSDQRVMKHMDSKEHLSIAQSEEFIKENLNTYSLEKGIFWAITEKNSGAFIGDFAFWRIDSKNFRAEIGYTLNPAYWGKGYMKEAMDAALAFGFKKLNLHSFEANINPENMNSRKILERTGFKKEAYFRENYYYDGRFLDSEIYCLLERDFTPRKA</sequence>
<reference evidence="3" key="1">
    <citation type="journal article" date="2019" name="Int. J. Syst. Evol. Microbiol.">
        <title>The Global Catalogue of Microorganisms (GCM) 10K type strain sequencing project: providing services to taxonomists for standard genome sequencing and annotation.</title>
        <authorList>
            <consortium name="The Broad Institute Genomics Platform"/>
            <consortium name="The Broad Institute Genome Sequencing Center for Infectious Disease"/>
            <person name="Wu L."/>
            <person name="Ma J."/>
        </authorList>
    </citation>
    <scope>NUCLEOTIDE SEQUENCE [LARGE SCALE GENOMIC DNA]</scope>
    <source>
        <strain evidence="3">CCUG 60898</strain>
    </source>
</reference>
<dbReference type="InterPro" id="IPR016181">
    <property type="entry name" value="Acyl_CoA_acyltransferase"/>
</dbReference>